<dbReference type="Proteomes" id="UP000504640">
    <property type="component" value="Unplaced"/>
</dbReference>
<name>A0A6J3JJ95_SAPAP</name>
<dbReference type="GeneID" id="116565231"/>
<protein>
    <submittedName>
        <fullName evidence="3">Zinc-finger homeodomain protein 10-like</fullName>
    </submittedName>
</protein>
<evidence type="ECO:0000313" key="2">
    <source>
        <dbReference type="Proteomes" id="UP000504640"/>
    </source>
</evidence>
<organism evidence="2 3">
    <name type="scientific">Sapajus apella</name>
    <name type="common">Brown-capped capuchin</name>
    <name type="synonym">Cebus apella</name>
    <dbReference type="NCBI Taxonomy" id="9515"/>
    <lineage>
        <taxon>Eukaryota</taxon>
        <taxon>Metazoa</taxon>
        <taxon>Chordata</taxon>
        <taxon>Craniata</taxon>
        <taxon>Vertebrata</taxon>
        <taxon>Euteleostomi</taxon>
        <taxon>Mammalia</taxon>
        <taxon>Eutheria</taxon>
        <taxon>Euarchontoglires</taxon>
        <taxon>Primates</taxon>
        <taxon>Haplorrhini</taxon>
        <taxon>Platyrrhini</taxon>
        <taxon>Cebidae</taxon>
        <taxon>Cebinae</taxon>
        <taxon>Sapajus</taxon>
    </lineage>
</organism>
<reference evidence="3" key="1">
    <citation type="submission" date="2025-08" db="UniProtKB">
        <authorList>
            <consortium name="RefSeq"/>
        </authorList>
    </citation>
    <scope>IDENTIFICATION</scope>
    <source>
        <tissue evidence="3">Blood</tissue>
    </source>
</reference>
<keyword evidence="2" id="KW-1185">Reference proteome</keyword>
<gene>
    <name evidence="3" type="primary">LOC116565231</name>
</gene>
<feature type="compositionally biased region" description="Pro residues" evidence="1">
    <location>
        <begin position="12"/>
        <end position="29"/>
    </location>
</feature>
<proteinExistence type="predicted"/>
<evidence type="ECO:0000256" key="1">
    <source>
        <dbReference type="SAM" id="MobiDB-lite"/>
    </source>
</evidence>
<sequence length="86" mass="8749">MSASEPASEPSSPSPPLPPPLPPPPPSPPVAAEGRGAQAAGAAAVWARIREAAARPRRRRAPHLHAISMRPPASSACAFLPPHSCA</sequence>
<dbReference type="AlphaFoldDB" id="A0A6J3JJ95"/>
<feature type="compositionally biased region" description="Low complexity" evidence="1">
    <location>
        <begin position="1"/>
        <end position="11"/>
    </location>
</feature>
<feature type="compositionally biased region" description="Low complexity" evidence="1">
    <location>
        <begin position="31"/>
        <end position="43"/>
    </location>
</feature>
<accession>A0A6J3JJ95</accession>
<dbReference type="RefSeq" id="XP_032154615.1">
    <property type="nucleotide sequence ID" value="XM_032298724.1"/>
</dbReference>
<evidence type="ECO:0000313" key="3">
    <source>
        <dbReference type="RefSeq" id="XP_032154615.1"/>
    </source>
</evidence>
<feature type="region of interest" description="Disordered" evidence="1">
    <location>
        <begin position="1"/>
        <end position="43"/>
    </location>
</feature>